<dbReference type="FunFam" id="3.40.50.620:FF:000019">
    <property type="entry name" value="Argininosuccinate synthase"/>
    <property type="match status" value="1"/>
</dbReference>
<protein>
    <recommendedName>
        <fullName evidence="2">argininosuccinate synthase</fullName>
        <ecNumber evidence="2">6.3.4.5</ecNumber>
    </recommendedName>
</protein>
<dbReference type="RefSeq" id="WP_136402939.1">
    <property type="nucleotide sequence ID" value="NZ_SSNZ01000002.1"/>
</dbReference>
<gene>
    <name evidence="10" type="ORF">E6C50_09055</name>
</gene>
<comment type="pathway">
    <text evidence="1">Amino-acid biosynthesis; L-arginine biosynthesis; L-arginine from L-ornithine and carbamoyl phosphate: step 2/3.</text>
</comment>
<evidence type="ECO:0000256" key="5">
    <source>
        <dbReference type="ARBA" id="ARBA00022605"/>
    </source>
</evidence>
<dbReference type="Proteomes" id="UP000307507">
    <property type="component" value="Unassembled WGS sequence"/>
</dbReference>
<dbReference type="EC" id="6.3.4.5" evidence="2"/>
<dbReference type="PANTHER" id="PTHR11587">
    <property type="entry name" value="ARGININOSUCCINATE SYNTHASE"/>
    <property type="match status" value="1"/>
</dbReference>
<dbReference type="Pfam" id="PF20979">
    <property type="entry name" value="Arginosuc_syn_C"/>
    <property type="match status" value="1"/>
</dbReference>
<keyword evidence="4" id="KW-0436">Ligase</keyword>
<dbReference type="GO" id="GO:0006526">
    <property type="term" value="P:L-arginine biosynthetic process"/>
    <property type="evidence" value="ECO:0007669"/>
    <property type="project" value="UniProtKB-UniPathway"/>
</dbReference>
<evidence type="ECO:0000313" key="10">
    <source>
        <dbReference type="EMBL" id="THF51954.1"/>
    </source>
</evidence>
<dbReference type="InterPro" id="IPR014729">
    <property type="entry name" value="Rossmann-like_a/b/a_fold"/>
</dbReference>
<evidence type="ECO:0000259" key="9">
    <source>
        <dbReference type="Pfam" id="PF20979"/>
    </source>
</evidence>
<dbReference type="PROSITE" id="PS00564">
    <property type="entry name" value="ARGININOSUCCIN_SYN_1"/>
    <property type="match status" value="1"/>
</dbReference>
<name>A0A4S4A0V7_9FLAO</name>
<evidence type="ECO:0000256" key="2">
    <source>
        <dbReference type="ARBA" id="ARBA00012286"/>
    </source>
</evidence>
<dbReference type="GO" id="GO:0000053">
    <property type="term" value="P:argininosuccinate metabolic process"/>
    <property type="evidence" value="ECO:0007669"/>
    <property type="project" value="TreeGrafter"/>
</dbReference>
<dbReference type="InterPro" id="IPR001518">
    <property type="entry name" value="Arginosuc_synth"/>
</dbReference>
<dbReference type="InterPro" id="IPR018223">
    <property type="entry name" value="Arginosuc_synth_CS"/>
</dbReference>
<dbReference type="Gene3D" id="3.40.50.620">
    <property type="entry name" value="HUPs"/>
    <property type="match status" value="1"/>
</dbReference>
<organism evidence="10 11">
    <name type="scientific">Flavobacterium supellecticarium</name>
    <dbReference type="NCBI Taxonomy" id="2565924"/>
    <lineage>
        <taxon>Bacteria</taxon>
        <taxon>Pseudomonadati</taxon>
        <taxon>Bacteroidota</taxon>
        <taxon>Flavobacteriia</taxon>
        <taxon>Flavobacteriales</taxon>
        <taxon>Flavobacteriaceae</taxon>
        <taxon>Flavobacterium</taxon>
    </lineage>
</organism>
<evidence type="ECO:0000256" key="7">
    <source>
        <dbReference type="ARBA" id="ARBA00022840"/>
    </source>
</evidence>
<keyword evidence="5" id="KW-0028">Amino-acid biosynthesis</keyword>
<sequence>MKKIVVAYSGGLDTSFCLKYLQNKGYQVHTVLVNTGGFSVAELEAITTRAYELGSFQHTNCNIIEKYYQKAIKYLVFGNVLKNNTYPLSVSAERVFQALEIVRYAQKIGADAIAHGSTGAGNDQIRFDLIFQTIAPEIKIITPIRDLALSRQEEVDYLEKQGVFYSWEKAQYSINKGIWGTSVGGKETLTSHLPLPDEAYPSPLQKTTPENVVLEFEKGELIAVNGEKAAPTTNIAKLESLATAFAIGRDIHVGDTIIGIKGRVGFEAAAPLIIIKAHHLLEKHVLSKWQQYWKEQLGNWYGMLFHEGQYLDPVMRNIETFLTDTQQTVSGTVTVTLKPYHFSLDGIVSEHDLMNTELGQYGEMNNAWTATDAKGFIKILGNAQTIYSQVNALNYD</sequence>
<dbReference type="EMBL" id="SSNZ01000002">
    <property type="protein sequence ID" value="THF51954.1"/>
    <property type="molecule type" value="Genomic_DNA"/>
</dbReference>
<keyword evidence="7" id="KW-0067">ATP-binding</keyword>
<dbReference type="UniPathway" id="UPA00068">
    <property type="reaction ID" value="UER00113"/>
</dbReference>
<dbReference type="InterPro" id="IPR024074">
    <property type="entry name" value="AS_cat/multimer_dom_body"/>
</dbReference>
<evidence type="ECO:0000256" key="1">
    <source>
        <dbReference type="ARBA" id="ARBA00004967"/>
    </source>
</evidence>
<dbReference type="Pfam" id="PF00764">
    <property type="entry name" value="Arginosuc_synth"/>
    <property type="match status" value="1"/>
</dbReference>
<comment type="caution">
    <text evidence="10">The sequence shown here is derived from an EMBL/GenBank/DDBJ whole genome shotgun (WGS) entry which is preliminary data.</text>
</comment>
<evidence type="ECO:0000259" key="8">
    <source>
        <dbReference type="Pfam" id="PF00764"/>
    </source>
</evidence>
<keyword evidence="11" id="KW-1185">Reference proteome</keyword>
<dbReference type="CDD" id="cd01999">
    <property type="entry name" value="ASS"/>
    <property type="match status" value="1"/>
</dbReference>
<feature type="domain" description="Arginosuccinate synthase-like N-terminal" evidence="8">
    <location>
        <begin position="3"/>
        <end position="163"/>
    </location>
</feature>
<proteinExistence type="predicted"/>
<dbReference type="GO" id="GO:0005737">
    <property type="term" value="C:cytoplasm"/>
    <property type="evidence" value="ECO:0007669"/>
    <property type="project" value="TreeGrafter"/>
</dbReference>
<dbReference type="SUPFAM" id="SSF69864">
    <property type="entry name" value="Argininosuccinate synthetase, C-terminal domain"/>
    <property type="match status" value="1"/>
</dbReference>
<dbReference type="InterPro" id="IPR048267">
    <property type="entry name" value="Arginosuc_syn_N"/>
</dbReference>
<evidence type="ECO:0000313" key="11">
    <source>
        <dbReference type="Proteomes" id="UP000307507"/>
    </source>
</evidence>
<dbReference type="InterPro" id="IPR023434">
    <property type="entry name" value="Arginosuc_synth_type_1_subfam"/>
</dbReference>
<evidence type="ECO:0000256" key="6">
    <source>
        <dbReference type="ARBA" id="ARBA00022741"/>
    </source>
</evidence>
<dbReference type="Gene3D" id="3.90.1260.10">
    <property type="entry name" value="Argininosuccinate synthetase, chain A, domain 2"/>
    <property type="match status" value="1"/>
</dbReference>
<dbReference type="OrthoDB" id="9801641at2"/>
<keyword evidence="6" id="KW-0547">Nucleotide-binding</keyword>
<feature type="domain" description="Arginosuccinate synthase C-terminal" evidence="9">
    <location>
        <begin position="172"/>
        <end position="383"/>
    </location>
</feature>
<dbReference type="InterPro" id="IPR048268">
    <property type="entry name" value="Arginosuc_syn_C"/>
</dbReference>
<dbReference type="GO" id="GO:0005524">
    <property type="term" value="F:ATP binding"/>
    <property type="evidence" value="ECO:0007669"/>
    <property type="project" value="UniProtKB-KW"/>
</dbReference>
<evidence type="ECO:0000256" key="3">
    <source>
        <dbReference type="ARBA" id="ARBA00022571"/>
    </source>
</evidence>
<dbReference type="AlphaFoldDB" id="A0A4S4A0V7"/>
<keyword evidence="3" id="KW-0055">Arginine biosynthesis</keyword>
<evidence type="ECO:0000256" key="4">
    <source>
        <dbReference type="ARBA" id="ARBA00022598"/>
    </source>
</evidence>
<accession>A0A4S4A0V7</accession>
<dbReference type="GO" id="GO:0004055">
    <property type="term" value="F:argininosuccinate synthase activity"/>
    <property type="evidence" value="ECO:0007669"/>
    <property type="project" value="UniProtKB-EC"/>
</dbReference>
<dbReference type="SUPFAM" id="SSF52402">
    <property type="entry name" value="Adenine nucleotide alpha hydrolases-like"/>
    <property type="match status" value="1"/>
</dbReference>
<reference evidence="10 11" key="1">
    <citation type="submission" date="2019-04" db="EMBL/GenBank/DDBJ databases">
        <title>Flavobacterium sp. nov. isolated from construction timber.</title>
        <authorList>
            <person name="Lin S.-Y."/>
            <person name="Chang C.-T."/>
            <person name="Young C.-C."/>
        </authorList>
    </citation>
    <scope>NUCLEOTIDE SEQUENCE [LARGE SCALE GENOMIC DNA]</scope>
    <source>
        <strain evidence="10 11">CC-CTC003</strain>
    </source>
</reference>
<dbReference type="PANTHER" id="PTHR11587:SF2">
    <property type="entry name" value="ARGININOSUCCINATE SYNTHASE"/>
    <property type="match status" value="1"/>
</dbReference>
<dbReference type="GO" id="GO:0000050">
    <property type="term" value="P:urea cycle"/>
    <property type="evidence" value="ECO:0007669"/>
    <property type="project" value="TreeGrafter"/>
</dbReference>